<comment type="subcellular location">
    <subcellularLocation>
        <location evidence="1">Cytoplasm</location>
        <location evidence="1">Cytoskeleton</location>
        <location evidence="1">Cilium axoneme</location>
    </subcellularLocation>
</comment>
<dbReference type="SMART" id="SM00369">
    <property type="entry name" value="LRR_TYP"/>
    <property type="match status" value="5"/>
</dbReference>
<evidence type="ECO:0000256" key="2">
    <source>
        <dbReference type="ARBA" id="ARBA00022614"/>
    </source>
</evidence>
<dbReference type="EMBL" id="LGRX02007860">
    <property type="protein sequence ID" value="KAK3274201.1"/>
    <property type="molecule type" value="Genomic_DNA"/>
</dbReference>
<dbReference type="PANTHER" id="PTHR48051:SF1">
    <property type="entry name" value="RAS SUPPRESSOR PROTEIN 1"/>
    <property type="match status" value="1"/>
</dbReference>
<accession>A0AAE0L6T4</accession>
<dbReference type="Pfam" id="PF00560">
    <property type="entry name" value="LRR_1"/>
    <property type="match status" value="1"/>
</dbReference>
<organism evidence="4 5">
    <name type="scientific">Cymbomonas tetramitiformis</name>
    <dbReference type="NCBI Taxonomy" id="36881"/>
    <lineage>
        <taxon>Eukaryota</taxon>
        <taxon>Viridiplantae</taxon>
        <taxon>Chlorophyta</taxon>
        <taxon>Pyramimonadophyceae</taxon>
        <taxon>Pyramimonadales</taxon>
        <taxon>Pyramimonadaceae</taxon>
        <taxon>Cymbomonas</taxon>
    </lineage>
</organism>
<sequence>MTDETLKFSVKFGKNAYELSFPSTTMVSEGQAAADALKSAKANQIAARKSVPQATTRPSLPVMSAQEARVASWSKTGIIGFRDSGLQEIPCEVWGVGSAGRVLDLGSNHIMSIAASISQLPNLQKLRLDGNSLQDEGMPWEAMTALVNLTHLSVNSNRLNSLPEQIGRLASLKVLSVVSNALSVVHGELGKLKKLQHIALAGNRLETLPSGLAGCEELVELDLRNNKVSVIPESFRSLLKLQVLSMDSNLVAAVPPVVLRECRSLHTITLHKNPLTVEQFRETAGFSEYEGRRIKKCSKQIDMRVMLNRDGFDEGIDNMEWQHW</sequence>
<keyword evidence="2" id="KW-0433">Leucine-rich repeat</keyword>
<dbReference type="InterPro" id="IPR032675">
    <property type="entry name" value="LRR_dom_sf"/>
</dbReference>
<dbReference type="PANTHER" id="PTHR48051">
    <property type="match status" value="1"/>
</dbReference>
<name>A0AAE0L6T4_9CHLO</name>
<reference evidence="4 5" key="1">
    <citation type="journal article" date="2015" name="Genome Biol. Evol.">
        <title>Comparative Genomics of a Bacterivorous Green Alga Reveals Evolutionary Causalities and Consequences of Phago-Mixotrophic Mode of Nutrition.</title>
        <authorList>
            <person name="Burns J.A."/>
            <person name="Paasch A."/>
            <person name="Narechania A."/>
            <person name="Kim E."/>
        </authorList>
    </citation>
    <scope>NUCLEOTIDE SEQUENCE [LARGE SCALE GENOMIC DNA]</scope>
    <source>
        <strain evidence="4 5">PLY_AMNH</strain>
    </source>
</reference>
<dbReference type="Gene3D" id="3.80.10.10">
    <property type="entry name" value="Ribonuclease Inhibitor"/>
    <property type="match status" value="1"/>
</dbReference>
<proteinExistence type="predicted"/>
<dbReference type="Pfam" id="PF13855">
    <property type="entry name" value="LRR_8"/>
    <property type="match status" value="1"/>
</dbReference>
<evidence type="ECO:0000256" key="1">
    <source>
        <dbReference type="ARBA" id="ARBA00004430"/>
    </source>
</evidence>
<evidence type="ECO:0000313" key="5">
    <source>
        <dbReference type="Proteomes" id="UP001190700"/>
    </source>
</evidence>
<dbReference type="GO" id="GO:0005930">
    <property type="term" value="C:axoneme"/>
    <property type="evidence" value="ECO:0007669"/>
    <property type="project" value="UniProtKB-SubCell"/>
</dbReference>
<protein>
    <submittedName>
        <fullName evidence="4">Uncharacterized protein</fullName>
    </submittedName>
</protein>
<comment type="caution">
    <text evidence="4">The sequence shown here is derived from an EMBL/GenBank/DDBJ whole genome shotgun (WGS) entry which is preliminary data.</text>
</comment>
<keyword evidence="5" id="KW-1185">Reference proteome</keyword>
<dbReference type="InterPro" id="IPR003591">
    <property type="entry name" value="Leu-rich_rpt_typical-subtyp"/>
</dbReference>
<evidence type="ECO:0000313" key="4">
    <source>
        <dbReference type="EMBL" id="KAK3274201.1"/>
    </source>
</evidence>
<dbReference type="SUPFAM" id="SSF52058">
    <property type="entry name" value="L domain-like"/>
    <property type="match status" value="1"/>
</dbReference>
<dbReference type="InterPro" id="IPR001611">
    <property type="entry name" value="Leu-rich_rpt"/>
</dbReference>
<gene>
    <name evidence="4" type="ORF">CYMTET_17605</name>
</gene>
<evidence type="ECO:0000256" key="3">
    <source>
        <dbReference type="ARBA" id="ARBA00022737"/>
    </source>
</evidence>
<dbReference type="InterPro" id="IPR050216">
    <property type="entry name" value="LRR_domain-containing"/>
</dbReference>
<keyword evidence="3" id="KW-0677">Repeat</keyword>
<dbReference type="Proteomes" id="UP001190700">
    <property type="component" value="Unassembled WGS sequence"/>
</dbReference>
<dbReference type="AlphaFoldDB" id="A0AAE0L6T4"/>